<dbReference type="InterPro" id="IPR005081">
    <property type="entry name" value="SpoIIGA"/>
</dbReference>
<dbReference type="GO" id="GO:0030435">
    <property type="term" value="P:sporulation resulting in formation of a cellular spore"/>
    <property type="evidence" value="ECO:0007669"/>
    <property type="project" value="UniProtKB-KW"/>
</dbReference>
<feature type="transmembrane region" description="Helical" evidence="3">
    <location>
        <begin position="89"/>
        <end position="110"/>
    </location>
</feature>
<comment type="similarity">
    <text evidence="1">Belongs to the peptidase U4 family.</text>
</comment>
<dbReference type="GO" id="GO:0006508">
    <property type="term" value="P:proteolysis"/>
    <property type="evidence" value="ECO:0007669"/>
    <property type="project" value="UniProtKB-KW"/>
</dbReference>
<keyword evidence="3" id="KW-0812">Transmembrane</keyword>
<sequence>MSVYIDILFLQNIIVNYGILLVTQKLSGRYSTALRKLISATVGAAYLVVMLLCPRIGTLYTIGGKIMLSILMVSIAFPCQRLKNWFKALLSFYISSFIFAGAGFALMSFLNQGIYFKNGEFYTQMKSDGMLLILTLATGFLMVRAFTDIFRKRIEKDSYIVKTYISLDGKTVCVDALIDTGNSLTDPVSQWPVMIAELESIRELLPDGMVKWFENWTQMSAAPSYDENAEWIKRIRLIPFNSIGTQNGMLPGFKPDGVCVEKEELCFERTQVVVCISRSRLSSAEQYRAIISPEMVTA</sequence>
<keyword evidence="1" id="KW-0749">Sporulation</keyword>
<feature type="transmembrane region" description="Helical" evidence="3">
    <location>
        <begin position="130"/>
        <end position="147"/>
    </location>
</feature>
<reference evidence="4 5" key="1">
    <citation type="submission" date="2016-02" db="EMBL/GenBank/DDBJ databases">
        <title>Comparison of Clostridium stercorarium subspecies using comparative genomics and transcriptomics.</title>
        <authorList>
            <person name="Schellenberg J."/>
            <person name="Thallinger G."/>
            <person name="Levin D.B."/>
            <person name="Zhang X."/>
            <person name="Alvare G."/>
            <person name="Fristensky B."/>
            <person name="Sparling R."/>
        </authorList>
    </citation>
    <scope>NUCLEOTIDE SEQUENCE [LARGE SCALE GENOMIC DNA]</scope>
    <source>
        <strain evidence="4 5">DSM 2910</strain>
    </source>
</reference>
<accession>A0A1B1YDR3</accession>
<comment type="subcellular location">
    <subcellularLocation>
        <location evidence="1">Cell membrane</location>
    </subcellularLocation>
</comment>
<dbReference type="Proteomes" id="UP000092971">
    <property type="component" value="Chromosome"/>
</dbReference>
<keyword evidence="1" id="KW-0378">Hydrolase</keyword>
<dbReference type="GO" id="GO:0004190">
    <property type="term" value="F:aspartic-type endopeptidase activity"/>
    <property type="evidence" value="ECO:0007669"/>
    <property type="project" value="UniProtKB-KW"/>
</dbReference>
<proteinExistence type="inferred from homology"/>
<dbReference type="EMBL" id="CP014672">
    <property type="protein sequence ID" value="ANW98893.1"/>
    <property type="molecule type" value="Genomic_DNA"/>
</dbReference>
<feature type="transmembrane region" description="Helical" evidence="3">
    <location>
        <begin position="6"/>
        <end position="22"/>
    </location>
</feature>
<dbReference type="AlphaFoldDB" id="A0A1B1YDR3"/>
<gene>
    <name evidence="4" type="ORF">CSTERTH_07600</name>
</gene>
<evidence type="ECO:0000256" key="1">
    <source>
        <dbReference type="PIRNR" id="PIRNR018571"/>
    </source>
</evidence>
<keyword evidence="1" id="KW-1003">Cell membrane</keyword>
<dbReference type="NCBIfam" id="TIGR02854">
    <property type="entry name" value="spore_II_GA"/>
    <property type="match status" value="1"/>
</dbReference>
<dbReference type="GO" id="GO:0005886">
    <property type="term" value="C:plasma membrane"/>
    <property type="evidence" value="ECO:0007669"/>
    <property type="project" value="UniProtKB-SubCell"/>
</dbReference>
<keyword evidence="1 3" id="KW-0472">Membrane</keyword>
<feature type="active site" evidence="2">
    <location>
        <position position="179"/>
    </location>
</feature>
<feature type="transmembrane region" description="Helical" evidence="3">
    <location>
        <begin position="58"/>
        <end position="77"/>
    </location>
</feature>
<organism evidence="4 5">
    <name type="scientific">Thermoclostridium stercorarium subsp. thermolacticum DSM 2910</name>
    <dbReference type="NCBI Taxonomy" id="1121336"/>
    <lineage>
        <taxon>Bacteria</taxon>
        <taxon>Bacillati</taxon>
        <taxon>Bacillota</taxon>
        <taxon>Clostridia</taxon>
        <taxon>Eubacteriales</taxon>
        <taxon>Oscillospiraceae</taxon>
        <taxon>Thermoclostridium</taxon>
    </lineage>
</organism>
<evidence type="ECO:0000313" key="5">
    <source>
        <dbReference type="Proteomes" id="UP000092971"/>
    </source>
</evidence>
<feature type="transmembrane region" description="Helical" evidence="3">
    <location>
        <begin position="34"/>
        <end position="52"/>
    </location>
</feature>
<keyword evidence="1" id="KW-0064">Aspartyl protease</keyword>
<dbReference type="RefSeq" id="WP_015359226.1">
    <property type="nucleotide sequence ID" value="NZ_CP014672.1"/>
</dbReference>
<keyword evidence="1" id="KW-0645">Protease</keyword>
<name>A0A1B1YDR3_THEST</name>
<dbReference type="PIRSF" id="PIRSF018571">
    <property type="entry name" value="SpoIIGA"/>
    <property type="match status" value="1"/>
</dbReference>
<evidence type="ECO:0000256" key="3">
    <source>
        <dbReference type="SAM" id="Phobius"/>
    </source>
</evidence>
<dbReference type="OrthoDB" id="2690199at2"/>
<keyword evidence="3" id="KW-1133">Transmembrane helix</keyword>
<dbReference type="EC" id="3.4.23.-" evidence="1"/>
<evidence type="ECO:0000256" key="2">
    <source>
        <dbReference type="PIRSR" id="PIRSR018571-1"/>
    </source>
</evidence>
<dbReference type="GO" id="GO:0030436">
    <property type="term" value="P:asexual sporulation"/>
    <property type="evidence" value="ECO:0007669"/>
    <property type="project" value="InterPro"/>
</dbReference>
<evidence type="ECO:0000313" key="4">
    <source>
        <dbReference type="EMBL" id="ANW98893.1"/>
    </source>
</evidence>
<dbReference type="Pfam" id="PF03419">
    <property type="entry name" value="Peptidase_U4"/>
    <property type="match status" value="1"/>
</dbReference>
<protein>
    <recommendedName>
        <fullName evidence="1">Sporulation sigma-E factor-processing peptidase</fullName>
        <ecNumber evidence="1">3.4.23.-</ecNumber>
    </recommendedName>
    <alternativeName>
        <fullName evidence="1">Membrane-associated aspartic protease</fullName>
    </alternativeName>
    <alternativeName>
        <fullName evidence="1">Stage II sporulation protein GA</fullName>
    </alternativeName>
</protein>
<comment type="function">
    <text evidence="1">Probable aspartic protease that is responsible for the proteolytic cleavage of the RNA polymerase sigma E factor (SigE/spoIIGB) to yield the active peptide in the mother cell during sporulation. Responds to a signal from the forespore that is triggered by the extracellular signal protein SpoIIR.</text>
</comment>